<dbReference type="PRINTS" id="PR00071">
    <property type="entry name" value="HMGCOARDTASE"/>
</dbReference>
<accession>A0A1L4D4D7</accession>
<evidence type="ECO:0000313" key="5">
    <source>
        <dbReference type="Proteomes" id="UP000184731"/>
    </source>
</evidence>
<evidence type="ECO:0000313" key="4">
    <source>
        <dbReference type="EMBL" id="APJ05073.1"/>
    </source>
</evidence>
<evidence type="ECO:0000256" key="1">
    <source>
        <dbReference type="ARBA" id="ARBA00007661"/>
    </source>
</evidence>
<dbReference type="EMBL" id="CP017834">
    <property type="protein sequence ID" value="APJ05073.1"/>
    <property type="molecule type" value="Genomic_DNA"/>
</dbReference>
<dbReference type="InterPro" id="IPR009029">
    <property type="entry name" value="HMG_CoA_Rdtase_sub-bd_dom_sf"/>
</dbReference>
<comment type="pathway">
    <text evidence="3">Metabolic intermediate metabolism; (R)-mevalonate degradation; (S)-3-hydroxy-3-methylglutaryl-CoA from (R)-mevalonate: step 1/1.</text>
</comment>
<dbReference type="GO" id="GO:0004420">
    <property type="term" value="F:hydroxymethylglutaryl-CoA reductase (NADPH) activity"/>
    <property type="evidence" value="ECO:0007669"/>
    <property type="project" value="InterPro"/>
</dbReference>
<reference evidence="4 5" key="1">
    <citation type="submission" date="2016-10" db="EMBL/GenBank/DDBJ databases">
        <title>Silvanigrella aquatica sp. nov., isolated from a freshwater lake located in the Black Forest, Germany, description of Silvanigrellaceae fam. nov., Silvanigrellales ord. nov., reclassification of the order Bdellovibrionales in the class Oligoflexia, reclassification of the families Bacteriovoracaceae and Halobacteriovoraceae in the new order Bacteriovoracales ord. nov., and reclassification of the family Pseudobacteriovoracaceae in the order Oligoflexiales.</title>
        <authorList>
            <person name="Hahn M.W."/>
            <person name="Schmidt J."/>
            <person name="Koll U."/>
            <person name="Rohde M."/>
            <person name="Verbag S."/>
            <person name="Pitt A."/>
            <person name="Nakai R."/>
            <person name="Naganuma T."/>
            <person name="Lang E."/>
        </authorList>
    </citation>
    <scope>NUCLEOTIDE SEQUENCE [LARGE SCALE GENOMIC DNA]</scope>
    <source>
        <strain evidence="4 5">MWH-Nonnen-W8red</strain>
    </source>
</reference>
<sequence>MNSKQRCQALVSRNILTQEEAHFLNNSGALSLNQAEKFIENCIGGFTLPLGIATNFLIDGQEIFIPMAVEESSVVAAASFGAKLARTCGGFFSEPTENIATCQIQFIVDASINIHAIFHEYLKEQIFTYAHQSQPRLAQRGGGVKSVELRSLAKPGYHVIHINVDTCEAMGANIVNSIAEEVGRKLPELLPCAVGSKILTNLTIHRVTKVKCEIEFSALERDGYSGEEAAKRICSVWEFADLDPFRAATHNKGIMNGIDPVVIATGNDWRAVEAGCHAFASLSGTYKPLTKWFINNNNRLQGEIALPIAVGTVGGVTKIHPSATACLKLMGSPSASRLSALIASVGLAQNLSAIRALGCEGIQKGHMALHEKNLEMMRQYDHLPSISVVEDQIDKQ</sequence>
<dbReference type="Proteomes" id="UP000184731">
    <property type="component" value="Chromosome"/>
</dbReference>
<evidence type="ECO:0000256" key="3">
    <source>
        <dbReference type="RuleBase" id="RU361219"/>
    </source>
</evidence>
<dbReference type="SUPFAM" id="SSF56542">
    <property type="entry name" value="Substrate-binding domain of HMG-CoA reductase"/>
    <property type="match status" value="1"/>
</dbReference>
<evidence type="ECO:0000256" key="2">
    <source>
        <dbReference type="ARBA" id="ARBA00023002"/>
    </source>
</evidence>
<keyword evidence="3" id="KW-0520">NAD</keyword>
<dbReference type="PANTHER" id="PTHR10572">
    <property type="entry name" value="3-HYDROXY-3-METHYLGLUTARYL-COENZYME A REDUCTASE"/>
    <property type="match status" value="1"/>
</dbReference>
<organism evidence="4 5">
    <name type="scientific">Silvanigrella aquatica</name>
    <dbReference type="NCBI Taxonomy" id="1915309"/>
    <lineage>
        <taxon>Bacteria</taxon>
        <taxon>Pseudomonadati</taxon>
        <taxon>Bdellovibrionota</taxon>
        <taxon>Oligoflexia</taxon>
        <taxon>Silvanigrellales</taxon>
        <taxon>Silvanigrellaceae</taxon>
        <taxon>Silvanigrella</taxon>
    </lineage>
</organism>
<dbReference type="InterPro" id="IPR002202">
    <property type="entry name" value="HMG_CoA_Rdtase"/>
</dbReference>
<name>A0A1L4D4D7_9BACT</name>
<dbReference type="STRING" id="1915309.AXG55_03875"/>
<dbReference type="InterPro" id="IPR004553">
    <property type="entry name" value="HMG_CoA_Rdtase_bac-typ"/>
</dbReference>
<keyword evidence="5" id="KW-1185">Reference proteome</keyword>
<dbReference type="AlphaFoldDB" id="A0A1L4D4D7"/>
<dbReference type="CDD" id="cd00644">
    <property type="entry name" value="HMG-CoA_reductase_classII"/>
    <property type="match status" value="1"/>
</dbReference>
<dbReference type="UniPathway" id="UPA00257">
    <property type="reaction ID" value="UER00367"/>
</dbReference>
<dbReference type="PANTHER" id="PTHR10572:SF24">
    <property type="entry name" value="3-HYDROXY-3-METHYLGLUTARYL-COENZYME A REDUCTASE"/>
    <property type="match status" value="1"/>
</dbReference>
<protein>
    <recommendedName>
        <fullName evidence="3">3-hydroxy-3-methylglutaryl coenzyme A reductase</fullName>
        <shortName evidence="3">HMG-CoA reductase</shortName>
        <ecNumber evidence="3">1.1.1.88</ecNumber>
    </recommendedName>
</protein>
<dbReference type="InterPro" id="IPR023074">
    <property type="entry name" value="HMG_CoA_Rdtase_cat_sf"/>
</dbReference>
<dbReference type="Gene3D" id="3.90.770.10">
    <property type="entry name" value="3-hydroxy-3-methylglutaryl-coenzyme A Reductase, Chain A, domain 2"/>
    <property type="match status" value="2"/>
</dbReference>
<dbReference type="InterPro" id="IPR009023">
    <property type="entry name" value="HMG_CoA_Rdtase_NAD(P)-bd_sf"/>
</dbReference>
<dbReference type="GO" id="GO:0140643">
    <property type="term" value="F:hydroxymethylglutaryl-CoA reductase (NADH) activity"/>
    <property type="evidence" value="ECO:0007669"/>
    <property type="project" value="UniProtKB-EC"/>
</dbReference>
<gene>
    <name evidence="4" type="ORF">AXG55_03875</name>
</gene>
<dbReference type="SUPFAM" id="SSF55035">
    <property type="entry name" value="NAD-binding domain of HMG-CoA reductase"/>
    <property type="match status" value="1"/>
</dbReference>
<dbReference type="KEGG" id="saqi:AXG55_03875"/>
<dbReference type="PROSITE" id="PS50065">
    <property type="entry name" value="HMG_COA_REDUCTASE_4"/>
    <property type="match status" value="1"/>
</dbReference>
<keyword evidence="2 3" id="KW-0560">Oxidoreductase</keyword>
<dbReference type="NCBIfam" id="TIGR00532">
    <property type="entry name" value="HMG_CoA_R_NAD"/>
    <property type="match status" value="1"/>
</dbReference>
<dbReference type="EC" id="1.1.1.88" evidence="3"/>
<dbReference type="GO" id="GO:0015936">
    <property type="term" value="P:coenzyme A metabolic process"/>
    <property type="evidence" value="ECO:0007669"/>
    <property type="project" value="InterPro"/>
</dbReference>
<comment type="similarity">
    <text evidence="1 3">Belongs to the HMG-CoA reductase family.</text>
</comment>
<dbReference type="Pfam" id="PF00368">
    <property type="entry name" value="HMG-CoA_red"/>
    <property type="match status" value="1"/>
</dbReference>
<proteinExistence type="inferred from homology"/>
<comment type="catalytic activity">
    <reaction evidence="3">
        <text>(R)-mevalonate + 2 NAD(+) + CoA = (3S)-3-hydroxy-3-methylglutaryl-CoA + 2 NADH + 2 H(+)</text>
        <dbReference type="Rhea" id="RHEA:14833"/>
        <dbReference type="ChEBI" id="CHEBI:15378"/>
        <dbReference type="ChEBI" id="CHEBI:36464"/>
        <dbReference type="ChEBI" id="CHEBI:43074"/>
        <dbReference type="ChEBI" id="CHEBI:57287"/>
        <dbReference type="ChEBI" id="CHEBI:57540"/>
        <dbReference type="ChEBI" id="CHEBI:57945"/>
        <dbReference type="EC" id="1.1.1.88"/>
    </reaction>
</comment>